<protein>
    <recommendedName>
        <fullName evidence="2">Cyanovirin-N domain-containing protein</fullName>
    </recommendedName>
</protein>
<dbReference type="Gene3D" id="2.30.60.10">
    <property type="entry name" value="Cyanovirin-N"/>
    <property type="match status" value="1"/>
</dbReference>
<evidence type="ECO:0000313" key="4">
    <source>
        <dbReference type="Proteomes" id="UP001480595"/>
    </source>
</evidence>
<keyword evidence="4" id="KW-1185">Reference proteome</keyword>
<organism evidence="3 4">
    <name type="scientific">Apiospora phragmitis</name>
    <dbReference type="NCBI Taxonomy" id="2905665"/>
    <lineage>
        <taxon>Eukaryota</taxon>
        <taxon>Fungi</taxon>
        <taxon>Dikarya</taxon>
        <taxon>Ascomycota</taxon>
        <taxon>Pezizomycotina</taxon>
        <taxon>Sordariomycetes</taxon>
        <taxon>Xylariomycetidae</taxon>
        <taxon>Amphisphaeriales</taxon>
        <taxon>Apiosporaceae</taxon>
        <taxon>Apiospora</taxon>
    </lineage>
</organism>
<dbReference type="GeneID" id="92092548"/>
<evidence type="ECO:0000256" key="1">
    <source>
        <dbReference type="SAM" id="MobiDB-lite"/>
    </source>
</evidence>
<accession>A0ABR1US14</accession>
<sequence>MSLTAATGFLDQGCDASQDPWYLDDGVAKTYCATHVCDSNVQTSLNLNLCVGSKNGILYAQLGGNFGQSCKNCSILGSYDTLQCVCLDDAKDLWLWTTLSLNTGFIYNWFGYLSCYDQHQTDIPVSYYCKDVGWQPNPNDQDNCTNPSCQGNQADAGHVSTGADAGGAAFASNQPTAAPVPN</sequence>
<name>A0ABR1US14_9PEZI</name>
<reference evidence="3 4" key="1">
    <citation type="submission" date="2023-01" db="EMBL/GenBank/DDBJ databases">
        <title>Analysis of 21 Apiospora genomes using comparative genomics revels a genus with tremendous synthesis potential of carbohydrate active enzymes and secondary metabolites.</title>
        <authorList>
            <person name="Sorensen T."/>
        </authorList>
    </citation>
    <scope>NUCLEOTIDE SEQUENCE [LARGE SCALE GENOMIC DNA]</scope>
    <source>
        <strain evidence="3 4">CBS 135458</strain>
    </source>
</reference>
<dbReference type="InterPro" id="IPR036673">
    <property type="entry name" value="Cyanovirin-N_sf"/>
</dbReference>
<feature type="domain" description="Cyanovirin-N" evidence="2">
    <location>
        <begin position="28"/>
        <end position="113"/>
    </location>
</feature>
<proteinExistence type="predicted"/>
<dbReference type="Proteomes" id="UP001480595">
    <property type="component" value="Unassembled WGS sequence"/>
</dbReference>
<evidence type="ECO:0000313" key="3">
    <source>
        <dbReference type="EMBL" id="KAK8061710.1"/>
    </source>
</evidence>
<dbReference type="Pfam" id="PF08881">
    <property type="entry name" value="CVNH"/>
    <property type="match status" value="1"/>
</dbReference>
<comment type="caution">
    <text evidence="3">The sequence shown here is derived from an EMBL/GenBank/DDBJ whole genome shotgun (WGS) entry which is preliminary data.</text>
</comment>
<dbReference type="EMBL" id="JAQQWL010000008">
    <property type="protein sequence ID" value="KAK8061710.1"/>
    <property type="molecule type" value="Genomic_DNA"/>
</dbReference>
<dbReference type="InterPro" id="IPR011058">
    <property type="entry name" value="Cyanovirin-N"/>
</dbReference>
<dbReference type="SUPFAM" id="SSF51322">
    <property type="entry name" value="Cyanovirin-N"/>
    <property type="match status" value="1"/>
</dbReference>
<evidence type="ECO:0000259" key="2">
    <source>
        <dbReference type="Pfam" id="PF08881"/>
    </source>
</evidence>
<dbReference type="RefSeq" id="XP_066714972.1">
    <property type="nucleotide sequence ID" value="XM_066859485.1"/>
</dbReference>
<gene>
    <name evidence="3" type="ORF">PG994_008076</name>
</gene>
<feature type="region of interest" description="Disordered" evidence="1">
    <location>
        <begin position="155"/>
        <end position="182"/>
    </location>
</feature>